<sequence length="122" mass="13462">MSLEFRQTADAPSLLAGLRLHEDRPVHGVDRVQQSVPFLAQRGTLQLLVQLRQRLVDVDASVRLQPDVGQPERGWTGAEIRPVEVVPYVFEDKFDRDDGWFRLVGGFGALKVRVGGGGSANA</sequence>
<protein>
    <submittedName>
        <fullName evidence="1">(northern house mosquito) hypothetical protein</fullName>
    </submittedName>
</protein>
<dbReference type="EMBL" id="HBUE01222633">
    <property type="protein sequence ID" value="CAG6540356.1"/>
    <property type="molecule type" value="Transcribed_RNA"/>
</dbReference>
<dbReference type="EMBL" id="HBUE01329303">
    <property type="protein sequence ID" value="CAG6592425.1"/>
    <property type="molecule type" value="Transcribed_RNA"/>
</dbReference>
<dbReference type="AlphaFoldDB" id="A0A8D8A798"/>
<evidence type="ECO:0000313" key="1">
    <source>
        <dbReference type="EMBL" id="CAG6451613.1"/>
    </source>
</evidence>
<organism evidence="1">
    <name type="scientific">Culex pipiens</name>
    <name type="common">House mosquito</name>
    <dbReference type="NCBI Taxonomy" id="7175"/>
    <lineage>
        <taxon>Eukaryota</taxon>
        <taxon>Metazoa</taxon>
        <taxon>Ecdysozoa</taxon>
        <taxon>Arthropoda</taxon>
        <taxon>Hexapoda</taxon>
        <taxon>Insecta</taxon>
        <taxon>Pterygota</taxon>
        <taxon>Neoptera</taxon>
        <taxon>Endopterygota</taxon>
        <taxon>Diptera</taxon>
        <taxon>Nematocera</taxon>
        <taxon>Culicoidea</taxon>
        <taxon>Culicidae</taxon>
        <taxon>Culicinae</taxon>
        <taxon>Culicini</taxon>
        <taxon>Culex</taxon>
        <taxon>Culex</taxon>
    </lineage>
</organism>
<accession>A0A8D8A798</accession>
<dbReference type="EMBL" id="HBUE01018655">
    <property type="protein sequence ID" value="CAG6451613.1"/>
    <property type="molecule type" value="Transcribed_RNA"/>
</dbReference>
<proteinExistence type="predicted"/>
<reference evidence="1" key="1">
    <citation type="submission" date="2021-05" db="EMBL/GenBank/DDBJ databases">
        <authorList>
            <person name="Alioto T."/>
            <person name="Alioto T."/>
            <person name="Gomez Garrido J."/>
        </authorList>
    </citation>
    <scope>NUCLEOTIDE SEQUENCE</scope>
</reference>
<name>A0A8D8A798_CULPI</name>